<dbReference type="EMBL" id="FWZX01000001">
    <property type="protein sequence ID" value="SME90357.1"/>
    <property type="molecule type" value="Genomic_DNA"/>
</dbReference>
<dbReference type="GO" id="GO:0016706">
    <property type="term" value="F:2-oxoglutarate-dependent dioxygenase activity"/>
    <property type="evidence" value="ECO:0007669"/>
    <property type="project" value="UniProtKB-ARBA"/>
</dbReference>
<evidence type="ECO:0000256" key="2">
    <source>
        <dbReference type="ARBA" id="ARBA00022723"/>
    </source>
</evidence>
<dbReference type="InterPro" id="IPR003819">
    <property type="entry name" value="TauD/TfdA-like"/>
</dbReference>
<dbReference type="AlphaFoldDB" id="A0A1Y6B3W8"/>
<evidence type="ECO:0000256" key="5">
    <source>
        <dbReference type="ARBA" id="ARBA00023004"/>
    </source>
</evidence>
<dbReference type="STRING" id="560819.SAMN05428998_101301"/>
<protein>
    <submittedName>
        <fullName evidence="7">Taurine dioxygenase</fullName>
    </submittedName>
</protein>
<keyword evidence="4" id="KW-0560">Oxidoreductase</keyword>
<evidence type="ECO:0000256" key="4">
    <source>
        <dbReference type="ARBA" id="ARBA00023002"/>
    </source>
</evidence>
<accession>A0A1Y6B3W8</accession>
<evidence type="ECO:0000313" key="7">
    <source>
        <dbReference type="EMBL" id="SME90357.1"/>
    </source>
</evidence>
<sequence length="294" mass="33180">MAIEIVEADAPLGHEIRGIDLAGEIDPASFAEIEAAYDRYGVVVFRGQALSPERQIAFSRRFGPLDRYVLERYNHRDWPEVFVISNIVEKGEPIGMADAGRYWHTDMWLTRNPPRGSILHALEVPVRDGEPLGDTWFASTAAAYDALSDEMKRRLDGLTAVFSTDRYLAFRARTNKDIDKPSGRASQTALQQLGSGDIEHPLVRVHPRSGRRCLYLCEGVISRVVGLDQAASDELVAFLERHVVRPEFVYRHRWQVGDVVMWDNRSCLHKATGDFELPLRRLMHRTTLANAAAA</sequence>
<dbReference type="PANTHER" id="PTHR43779">
    <property type="entry name" value="DIOXYGENASE RV0097-RELATED"/>
    <property type="match status" value="1"/>
</dbReference>
<keyword evidence="5" id="KW-0408">Iron</keyword>
<dbReference type="SUPFAM" id="SSF51197">
    <property type="entry name" value="Clavaminate synthase-like"/>
    <property type="match status" value="1"/>
</dbReference>
<dbReference type="InterPro" id="IPR042098">
    <property type="entry name" value="TauD-like_sf"/>
</dbReference>
<comment type="similarity">
    <text evidence="1">Belongs to the TfdA dioxygenase family.</text>
</comment>
<evidence type="ECO:0000256" key="1">
    <source>
        <dbReference type="ARBA" id="ARBA00005896"/>
    </source>
</evidence>
<reference evidence="7 8" key="1">
    <citation type="submission" date="2017-04" db="EMBL/GenBank/DDBJ databases">
        <authorList>
            <person name="Afonso C.L."/>
            <person name="Miller P.J."/>
            <person name="Scott M.A."/>
            <person name="Spackman E."/>
            <person name="Goraichik I."/>
            <person name="Dimitrov K.M."/>
            <person name="Suarez D.L."/>
            <person name="Swayne D.E."/>
        </authorList>
    </citation>
    <scope>NUCLEOTIDE SEQUENCE [LARGE SCALE GENOMIC DNA]</scope>
    <source>
        <strain evidence="7 8">USBA 355</strain>
    </source>
</reference>
<dbReference type="PANTHER" id="PTHR43779:SF3">
    <property type="entry name" value="(3R)-3-[(CARBOXYMETHYL)AMINO]FATTY ACID OXYGENASE_DECARBOXYLASE"/>
    <property type="match status" value="1"/>
</dbReference>
<keyword evidence="2" id="KW-0479">Metal-binding</keyword>
<gene>
    <name evidence="7" type="ORF">SAMN05428998_101301</name>
</gene>
<evidence type="ECO:0000259" key="6">
    <source>
        <dbReference type="Pfam" id="PF02668"/>
    </source>
</evidence>
<dbReference type="Gene3D" id="3.60.130.10">
    <property type="entry name" value="Clavaminate synthase-like"/>
    <property type="match status" value="1"/>
</dbReference>
<name>A0A1Y6B3W8_9PROT</name>
<organism evidence="7 8">
    <name type="scientific">Tistlia consotensis USBA 355</name>
    <dbReference type="NCBI Taxonomy" id="560819"/>
    <lineage>
        <taxon>Bacteria</taxon>
        <taxon>Pseudomonadati</taxon>
        <taxon>Pseudomonadota</taxon>
        <taxon>Alphaproteobacteria</taxon>
        <taxon>Rhodospirillales</taxon>
        <taxon>Rhodovibrionaceae</taxon>
        <taxon>Tistlia</taxon>
    </lineage>
</organism>
<dbReference type="RefSeq" id="WP_085120653.1">
    <property type="nucleotide sequence ID" value="NZ_FWZX01000001.1"/>
</dbReference>
<dbReference type="Proteomes" id="UP000192917">
    <property type="component" value="Unassembled WGS sequence"/>
</dbReference>
<proteinExistence type="inferred from homology"/>
<evidence type="ECO:0000313" key="8">
    <source>
        <dbReference type="Proteomes" id="UP000192917"/>
    </source>
</evidence>
<keyword evidence="8" id="KW-1185">Reference proteome</keyword>
<feature type="domain" description="TauD/TfdA-like" evidence="6">
    <location>
        <begin position="12"/>
        <end position="287"/>
    </location>
</feature>
<dbReference type="InterPro" id="IPR051178">
    <property type="entry name" value="TfdA_dioxygenase"/>
</dbReference>
<dbReference type="Pfam" id="PF02668">
    <property type="entry name" value="TauD"/>
    <property type="match status" value="1"/>
</dbReference>
<dbReference type="GO" id="GO:0046872">
    <property type="term" value="F:metal ion binding"/>
    <property type="evidence" value="ECO:0007669"/>
    <property type="project" value="UniProtKB-KW"/>
</dbReference>
<keyword evidence="3 7" id="KW-0223">Dioxygenase</keyword>
<evidence type="ECO:0000256" key="3">
    <source>
        <dbReference type="ARBA" id="ARBA00022964"/>
    </source>
</evidence>